<reference evidence="8 9" key="1">
    <citation type="journal article" date="2018" name="Nat. Biotechnol.">
        <title>A standardized bacterial taxonomy based on genome phylogeny substantially revises the tree of life.</title>
        <authorList>
            <person name="Parks D.H."/>
            <person name="Chuvochina M."/>
            <person name="Waite D.W."/>
            <person name="Rinke C."/>
            <person name="Skarshewski A."/>
            <person name="Chaumeil P.A."/>
            <person name="Hugenholtz P."/>
        </authorList>
    </citation>
    <scope>NUCLEOTIDE SEQUENCE [LARGE SCALE GENOMIC DNA]</scope>
    <source>
        <strain evidence="8">UBA9015</strain>
    </source>
</reference>
<dbReference type="PANTHER" id="PTHR30250:SF10">
    <property type="entry name" value="LIPOPOLYSACCHARIDE BIOSYNTHESIS PROTEIN WZXC"/>
    <property type="match status" value="1"/>
</dbReference>
<dbReference type="GO" id="GO:0005886">
    <property type="term" value="C:plasma membrane"/>
    <property type="evidence" value="ECO:0007669"/>
    <property type="project" value="UniProtKB-SubCell"/>
</dbReference>
<feature type="transmembrane region" description="Helical" evidence="7">
    <location>
        <begin position="177"/>
        <end position="194"/>
    </location>
</feature>
<proteinExistence type="inferred from homology"/>
<dbReference type="AlphaFoldDB" id="A0A3D0WAB4"/>
<sequence length="457" mass="48495">MLTRLLPPAAFGAISIAVIFVEVAKLIASNGIAEAVVQAPDLDEDVADTAFWANLALSTATAAVIAAVAYPVAALMKSPELAHIMLALAIVPIINAAGVVHMARTTRAFGHKALAFRSLVANLIGGAVSIVLALMGYGLWALVMQRIVAETLLTVASWIALPWRPRLRFVGAKARQLVGYGFHVATTGLIFLLSSRVHEFVVGATVSLAAVGILRIGFRLTDLITQFAVRPFSTVASPTFGRLREDQARFRAGYHRLQATCAAVAFPAFIGVGALGTELVPLLFGEAWRASADIVRVLTLLVVPIVTNYFVTPALYAKGRPAVAVRIALVQLVLGTVACLIAAPLGVLWVAIAYVVRAWVTMPYVLWMLRREADVDVRGTLRALAAPLGASLVMGAFVLLFMVATRGVMAPIPQVVVGTLIGALTYPVLLFLLDRKLVRAAIETARSMSGRAAKPVA</sequence>
<feature type="transmembrane region" description="Helical" evidence="7">
    <location>
        <begin position="294"/>
        <end position="311"/>
    </location>
</feature>
<evidence type="ECO:0000256" key="7">
    <source>
        <dbReference type="SAM" id="Phobius"/>
    </source>
</evidence>
<accession>A0A3D0WAB4</accession>
<feature type="transmembrane region" description="Helical" evidence="7">
    <location>
        <begin position="381"/>
        <end position="403"/>
    </location>
</feature>
<comment type="similarity">
    <text evidence="2">Belongs to the polysaccharide synthase family.</text>
</comment>
<protein>
    <submittedName>
        <fullName evidence="8">Uncharacterized protein</fullName>
    </submittedName>
</protein>
<evidence type="ECO:0000256" key="3">
    <source>
        <dbReference type="ARBA" id="ARBA00022475"/>
    </source>
</evidence>
<name>A0A3D0WAB4_9SPHN</name>
<keyword evidence="5 7" id="KW-1133">Transmembrane helix</keyword>
<evidence type="ECO:0000256" key="6">
    <source>
        <dbReference type="ARBA" id="ARBA00023136"/>
    </source>
</evidence>
<dbReference type="CDD" id="cd13127">
    <property type="entry name" value="MATE_tuaB_like"/>
    <property type="match status" value="1"/>
</dbReference>
<dbReference type="EMBL" id="DOYJ01000028">
    <property type="protein sequence ID" value="HCB74703.1"/>
    <property type="molecule type" value="Genomic_DNA"/>
</dbReference>
<feature type="transmembrane region" description="Helical" evidence="7">
    <location>
        <begin position="146"/>
        <end position="165"/>
    </location>
</feature>
<gene>
    <name evidence="8" type="ORF">DEP91_00770</name>
</gene>
<feature type="transmembrane region" description="Helical" evidence="7">
    <location>
        <begin position="114"/>
        <end position="140"/>
    </location>
</feature>
<feature type="transmembrane region" description="Helical" evidence="7">
    <location>
        <begin position="82"/>
        <end position="102"/>
    </location>
</feature>
<keyword evidence="3" id="KW-1003">Cell membrane</keyword>
<evidence type="ECO:0000313" key="8">
    <source>
        <dbReference type="EMBL" id="HCB74703.1"/>
    </source>
</evidence>
<evidence type="ECO:0000256" key="2">
    <source>
        <dbReference type="ARBA" id="ARBA00007430"/>
    </source>
</evidence>
<feature type="transmembrane region" description="Helical" evidence="7">
    <location>
        <begin position="259"/>
        <end position="282"/>
    </location>
</feature>
<evidence type="ECO:0000256" key="5">
    <source>
        <dbReference type="ARBA" id="ARBA00022989"/>
    </source>
</evidence>
<evidence type="ECO:0000313" key="9">
    <source>
        <dbReference type="Proteomes" id="UP000262699"/>
    </source>
</evidence>
<keyword evidence="6 7" id="KW-0472">Membrane</keyword>
<feature type="transmembrane region" description="Helical" evidence="7">
    <location>
        <begin position="349"/>
        <end position="369"/>
    </location>
</feature>
<comment type="caution">
    <text evidence="8">The sequence shown here is derived from an EMBL/GenBank/DDBJ whole genome shotgun (WGS) entry which is preliminary data.</text>
</comment>
<feature type="transmembrane region" description="Helical" evidence="7">
    <location>
        <begin position="49"/>
        <end position="70"/>
    </location>
</feature>
<organism evidence="8 9">
    <name type="scientific">Sphingomonas bacterium</name>
    <dbReference type="NCBI Taxonomy" id="1895847"/>
    <lineage>
        <taxon>Bacteria</taxon>
        <taxon>Pseudomonadati</taxon>
        <taxon>Pseudomonadota</taxon>
        <taxon>Alphaproteobacteria</taxon>
        <taxon>Sphingomonadales</taxon>
        <taxon>Sphingomonadaceae</taxon>
        <taxon>Sphingomonas</taxon>
    </lineage>
</organism>
<comment type="subcellular location">
    <subcellularLocation>
        <location evidence="1">Cell membrane</location>
        <topology evidence="1">Multi-pass membrane protein</topology>
    </subcellularLocation>
</comment>
<dbReference type="InterPro" id="IPR050833">
    <property type="entry name" value="Poly_Biosynth_Transport"/>
</dbReference>
<dbReference type="Proteomes" id="UP000262699">
    <property type="component" value="Unassembled WGS sequence"/>
</dbReference>
<feature type="transmembrane region" description="Helical" evidence="7">
    <location>
        <begin position="6"/>
        <end position="28"/>
    </location>
</feature>
<feature type="transmembrane region" description="Helical" evidence="7">
    <location>
        <begin position="200"/>
        <end position="218"/>
    </location>
</feature>
<evidence type="ECO:0000256" key="1">
    <source>
        <dbReference type="ARBA" id="ARBA00004651"/>
    </source>
</evidence>
<feature type="transmembrane region" description="Helical" evidence="7">
    <location>
        <begin position="323"/>
        <end position="343"/>
    </location>
</feature>
<dbReference type="PANTHER" id="PTHR30250">
    <property type="entry name" value="PST FAMILY PREDICTED COLANIC ACID TRANSPORTER"/>
    <property type="match status" value="1"/>
</dbReference>
<keyword evidence="4 7" id="KW-0812">Transmembrane</keyword>
<feature type="transmembrane region" description="Helical" evidence="7">
    <location>
        <begin position="415"/>
        <end position="433"/>
    </location>
</feature>
<dbReference type="Pfam" id="PF13440">
    <property type="entry name" value="Polysacc_synt_3"/>
    <property type="match status" value="1"/>
</dbReference>
<evidence type="ECO:0000256" key="4">
    <source>
        <dbReference type="ARBA" id="ARBA00022692"/>
    </source>
</evidence>